<reference evidence="1 2" key="1">
    <citation type="submission" date="2013-08" db="EMBL/GenBank/DDBJ databases">
        <title>Genome of Pontibacillus chungwhensis.</title>
        <authorList>
            <person name="Wang Q."/>
            <person name="Wang G."/>
        </authorList>
    </citation>
    <scope>NUCLEOTIDE SEQUENCE [LARGE SCALE GENOMIC DNA]</scope>
    <source>
        <strain evidence="1 2">BH030062</strain>
    </source>
</reference>
<evidence type="ECO:0000313" key="1">
    <source>
        <dbReference type="EMBL" id="KGP92373.1"/>
    </source>
</evidence>
<dbReference type="eggNOG" id="ENOG5030RZX">
    <property type="taxonomic scope" value="Bacteria"/>
</dbReference>
<dbReference type="RefSeq" id="WP_036781306.1">
    <property type="nucleotide sequence ID" value="NZ_AVBG01000003.1"/>
</dbReference>
<accession>A0A0A2V054</accession>
<dbReference type="STRING" id="1385513.N780_01235"/>
<dbReference type="Proteomes" id="UP000030153">
    <property type="component" value="Unassembled WGS sequence"/>
</dbReference>
<comment type="caution">
    <text evidence="1">The sequence shown here is derived from an EMBL/GenBank/DDBJ whole genome shotgun (WGS) entry which is preliminary data.</text>
</comment>
<proteinExistence type="predicted"/>
<dbReference type="EMBL" id="AVBG01000003">
    <property type="protein sequence ID" value="KGP92373.1"/>
    <property type="molecule type" value="Genomic_DNA"/>
</dbReference>
<protein>
    <submittedName>
        <fullName evidence="1">Uncharacterized protein</fullName>
    </submittedName>
</protein>
<gene>
    <name evidence="1" type="ORF">N780_01235</name>
</gene>
<evidence type="ECO:0000313" key="2">
    <source>
        <dbReference type="Proteomes" id="UP000030153"/>
    </source>
</evidence>
<organism evidence="1 2">
    <name type="scientific">Pontibacillus chungwhensis BH030062</name>
    <dbReference type="NCBI Taxonomy" id="1385513"/>
    <lineage>
        <taxon>Bacteria</taxon>
        <taxon>Bacillati</taxon>
        <taxon>Bacillota</taxon>
        <taxon>Bacilli</taxon>
        <taxon>Bacillales</taxon>
        <taxon>Bacillaceae</taxon>
        <taxon>Pontibacillus</taxon>
    </lineage>
</organism>
<sequence>MERISFIQMLSARFDEELVNYAEKHDALKEPKVKNWDPMKAEGLYELMRFDWKQDEEEVWSWILKEWQFWKKAKAHNNIVLIRGSKYFQALHPESSGMHVWWTLFDEIVLEVLRQKVKWYNN</sequence>
<dbReference type="AlphaFoldDB" id="A0A0A2V054"/>
<name>A0A0A2V054_9BACI</name>
<keyword evidence="2" id="KW-1185">Reference proteome</keyword>